<sequence length="52" mass="5806">MKSTAPPPSVSCHYGRRPVAMVSGFRGRWNADEHRSATRRRRLCPDVPAVGQ</sequence>
<name>A0A251VP76_HELAN</name>
<reference evidence="3" key="1">
    <citation type="journal article" date="2017" name="Nature">
        <title>The sunflower genome provides insights into oil metabolism, flowering and Asterid evolution.</title>
        <authorList>
            <person name="Badouin H."/>
            <person name="Gouzy J."/>
            <person name="Grassa C.J."/>
            <person name="Murat F."/>
            <person name="Staton S.E."/>
            <person name="Cottret L."/>
            <person name="Lelandais-Briere C."/>
            <person name="Owens G.L."/>
            <person name="Carrere S."/>
            <person name="Mayjonade B."/>
            <person name="Legrand L."/>
            <person name="Gill N."/>
            <person name="Kane N.C."/>
            <person name="Bowers J.E."/>
            <person name="Hubner S."/>
            <person name="Bellec A."/>
            <person name="Berard A."/>
            <person name="Berges H."/>
            <person name="Blanchet N."/>
            <person name="Boniface M.C."/>
            <person name="Brunel D."/>
            <person name="Catrice O."/>
            <person name="Chaidir N."/>
            <person name="Claudel C."/>
            <person name="Donnadieu C."/>
            <person name="Faraut T."/>
            <person name="Fievet G."/>
            <person name="Helmstetter N."/>
            <person name="King M."/>
            <person name="Knapp S.J."/>
            <person name="Lai Z."/>
            <person name="Le Paslier M.C."/>
            <person name="Lippi Y."/>
            <person name="Lorenzon L."/>
            <person name="Mandel J.R."/>
            <person name="Marage G."/>
            <person name="Marchand G."/>
            <person name="Marquand E."/>
            <person name="Bret-Mestries E."/>
            <person name="Morien E."/>
            <person name="Nambeesan S."/>
            <person name="Nguyen T."/>
            <person name="Pegot-Espagnet P."/>
            <person name="Pouilly N."/>
            <person name="Raftis F."/>
            <person name="Sallet E."/>
            <person name="Schiex T."/>
            <person name="Thomas J."/>
            <person name="Vandecasteele C."/>
            <person name="Vares D."/>
            <person name="Vear F."/>
            <person name="Vautrin S."/>
            <person name="Crespi M."/>
            <person name="Mangin B."/>
            <person name="Burke J.M."/>
            <person name="Salse J."/>
            <person name="Munos S."/>
            <person name="Vincourt P."/>
            <person name="Rieseberg L.H."/>
            <person name="Langlade N.B."/>
        </authorList>
    </citation>
    <scope>NUCLEOTIDE SEQUENCE [LARGE SCALE GENOMIC DNA]</scope>
    <source>
        <strain evidence="3">cv. SF193</strain>
    </source>
</reference>
<evidence type="ECO:0000313" key="3">
    <source>
        <dbReference type="Proteomes" id="UP000215914"/>
    </source>
</evidence>
<organism evidence="2 3">
    <name type="scientific">Helianthus annuus</name>
    <name type="common">Common sunflower</name>
    <dbReference type="NCBI Taxonomy" id="4232"/>
    <lineage>
        <taxon>Eukaryota</taxon>
        <taxon>Viridiplantae</taxon>
        <taxon>Streptophyta</taxon>
        <taxon>Embryophyta</taxon>
        <taxon>Tracheophyta</taxon>
        <taxon>Spermatophyta</taxon>
        <taxon>Magnoliopsida</taxon>
        <taxon>eudicotyledons</taxon>
        <taxon>Gunneridae</taxon>
        <taxon>Pentapetalae</taxon>
        <taxon>asterids</taxon>
        <taxon>campanulids</taxon>
        <taxon>Asterales</taxon>
        <taxon>Asteraceae</taxon>
        <taxon>Asteroideae</taxon>
        <taxon>Heliantheae alliance</taxon>
        <taxon>Heliantheae</taxon>
        <taxon>Helianthus</taxon>
    </lineage>
</organism>
<dbReference type="InParanoid" id="A0A251VP76"/>
<dbReference type="AlphaFoldDB" id="A0A251VP76"/>
<keyword evidence="3" id="KW-1185">Reference proteome</keyword>
<proteinExistence type="predicted"/>
<protein>
    <submittedName>
        <fullName evidence="2">Uncharacterized protein</fullName>
    </submittedName>
</protein>
<dbReference type="Proteomes" id="UP000215914">
    <property type="component" value="Chromosome 1"/>
</dbReference>
<evidence type="ECO:0000256" key="1">
    <source>
        <dbReference type="SAM" id="MobiDB-lite"/>
    </source>
</evidence>
<evidence type="ECO:0000313" key="2">
    <source>
        <dbReference type="EMBL" id="OTG37169.1"/>
    </source>
</evidence>
<gene>
    <name evidence="2" type="ORF">HannXRQ_Chr01g0015881</name>
</gene>
<dbReference type="EMBL" id="CM007890">
    <property type="protein sequence ID" value="OTG37169.1"/>
    <property type="molecule type" value="Genomic_DNA"/>
</dbReference>
<feature type="region of interest" description="Disordered" evidence="1">
    <location>
        <begin position="32"/>
        <end position="52"/>
    </location>
</feature>
<accession>A0A251VP76</accession>